<dbReference type="Proteomes" id="UP001597059">
    <property type="component" value="Unassembled WGS sequence"/>
</dbReference>
<evidence type="ECO:0000313" key="3">
    <source>
        <dbReference type="Proteomes" id="UP001597059"/>
    </source>
</evidence>
<dbReference type="EMBL" id="JBHTMN010000011">
    <property type="protein sequence ID" value="MFD1383812.1"/>
    <property type="molecule type" value="Genomic_DNA"/>
</dbReference>
<evidence type="ECO:0000313" key="2">
    <source>
        <dbReference type="EMBL" id="MFD1383812.1"/>
    </source>
</evidence>
<keyword evidence="3" id="KW-1185">Reference proteome</keyword>
<comment type="caution">
    <text evidence="2">The sequence shown here is derived from an EMBL/GenBank/DDBJ whole genome shotgun (WGS) entry which is preliminary data.</text>
</comment>
<sequence length="248" mass="27707">MIASHQIPSFVSIRRQFDFKGIEMGRWVTPEERDRAAINFHNALCDLQSALSGTTHLISLRGTLGLQYGKGGRPGVSAHYVPAMRKLSLAKNAGAGSLAHEWFHAFDHYMGEKMFPIADSQAFASNMWLNDYPSGKHPLNALLGECFAAIMLSNDGKQPSDLFTVSRDTDDRLGVLYYSRPEEMCARAFEAFIEDSVPQNKFLVRGSIHSDEAKLGLYPKGQQRLIINEMFNQYFGVLGAALQREVMI</sequence>
<gene>
    <name evidence="2" type="ORF">ACFQ45_10555</name>
</gene>
<dbReference type="NCBIfam" id="NF041907">
    <property type="entry name" value="CLCA_X"/>
    <property type="match status" value="1"/>
</dbReference>
<proteinExistence type="predicted"/>
<dbReference type="InterPro" id="IPR041047">
    <property type="entry name" value="LPD1"/>
</dbReference>
<name>A0ABW4B186_9GAMM</name>
<dbReference type="RefSeq" id="WP_377367435.1">
    <property type="nucleotide sequence ID" value="NZ_JBHTMN010000011.1"/>
</dbReference>
<dbReference type="Pfam" id="PF18796">
    <property type="entry name" value="LPD1"/>
    <property type="match status" value="1"/>
</dbReference>
<accession>A0ABW4B186</accession>
<evidence type="ECO:0000259" key="1">
    <source>
        <dbReference type="Pfam" id="PF18796"/>
    </source>
</evidence>
<protein>
    <submittedName>
        <fullName evidence="2">CLCA_X family protein</fullName>
    </submittedName>
</protein>
<feature type="domain" description="Large polyvalent protein-associated" evidence="1">
    <location>
        <begin position="170"/>
        <end position="241"/>
    </location>
</feature>
<organism evidence="2 3">
    <name type="scientific">Rhodanobacter aciditrophus</name>
    <dbReference type="NCBI Taxonomy" id="1623218"/>
    <lineage>
        <taxon>Bacteria</taxon>
        <taxon>Pseudomonadati</taxon>
        <taxon>Pseudomonadota</taxon>
        <taxon>Gammaproteobacteria</taxon>
        <taxon>Lysobacterales</taxon>
        <taxon>Rhodanobacteraceae</taxon>
        <taxon>Rhodanobacter</taxon>
    </lineage>
</organism>
<reference evidence="3" key="1">
    <citation type="journal article" date="2019" name="Int. J. Syst. Evol. Microbiol.">
        <title>The Global Catalogue of Microorganisms (GCM) 10K type strain sequencing project: providing services to taxonomists for standard genome sequencing and annotation.</title>
        <authorList>
            <consortium name="The Broad Institute Genomics Platform"/>
            <consortium name="The Broad Institute Genome Sequencing Center for Infectious Disease"/>
            <person name="Wu L."/>
            <person name="Ma J."/>
        </authorList>
    </citation>
    <scope>NUCLEOTIDE SEQUENCE [LARGE SCALE GENOMIC DNA]</scope>
    <source>
        <strain evidence="3">JCM 30774</strain>
    </source>
</reference>